<dbReference type="Proteomes" id="UP000281028">
    <property type="component" value="Unassembled WGS sequence"/>
</dbReference>
<keyword evidence="4" id="KW-0812">Transmembrane</keyword>
<evidence type="ECO:0000256" key="4">
    <source>
        <dbReference type="ARBA" id="ARBA00022692"/>
    </source>
</evidence>
<proteinExistence type="inferred from homology"/>
<comment type="subcellular location">
    <subcellularLocation>
        <location evidence="1">Cell membrane</location>
        <topology evidence="1">Multi-pass membrane protein</topology>
    </subcellularLocation>
</comment>
<organism evidence="7 8">
    <name type="scientific">Chitinophaga solisilvae</name>
    <dbReference type="NCBI Taxonomy" id="1233460"/>
    <lineage>
        <taxon>Bacteria</taxon>
        <taxon>Pseudomonadati</taxon>
        <taxon>Bacteroidota</taxon>
        <taxon>Chitinophagia</taxon>
        <taxon>Chitinophagales</taxon>
        <taxon>Chitinophagaceae</taxon>
        <taxon>Chitinophaga</taxon>
    </lineage>
</organism>
<dbReference type="OrthoDB" id="9806499at2"/>
<comment type="similarity">
    <text evidence="2">Belongs to the NrfD family.</text>
</comment>
<dbReference type="PANTHER" id="PTHR43044:SF2">
    <property type="entry name" value="POLYSULPHIDE REDUCTASE NRFD"/>
    <property type="match status" value="1"/>
</dbReference>
<dbReference type="GO" id="GO:0005886">
    <property type="term" value="C:plasma membrane"/>
    <property type="evidence" value="ECO:0007669"/>
    <property type="project" value="UniProtKB-SubCell"/>
</dbReference>
<reference evidence="7" key="1">
    <citation type="submission" date="2020-05" db="EMBL/GenBank/DDBJ databases">
        <title>Chitinophaga laudate sp. nov., isolated from a tropical peat swamp.</title>
        <authorList>
            <person name="Goh C.B.S."/>
            <person name="Lee M.S."/>
            <person name="Parimannan S."/>
            <person name="Pasbakhsh P."/>
            <person name="Yule C.M."/>
            <person name="Rajandas H."/>
            <person name="Loke S."/>
            <person name="Croft L."/>
            <person name="Tan J.B.L."/>
        </authorList>
    </citation>
    <scope>NUCLEOTIDE SEQUENCE</scope>
    <source>
        <strain evidence="7">Mgbs1</strain>
    </source>
</reference>
<evidence type="ECO:0000256" key="2">
    <source>
        <dbReference type="ARBA" id="ARBA00008929"/>
    </source>
</evidence>
<protein>
    <submittedName>
        <fullName evidence="7">Polysulfide reductase NrfD</fullName>
    </submittedName>
</protein>
<dbReference type="InterPro" id="IPR005614">
    <property type="entry name" value="NrfD-like"/>
</dbReference>
<evidence type="ECO:0000313" key="7">
    <source>
        <dbReference type="EMBL" id="NSL89180.1"/>
    </source>
</evidence>
<evidence type="ECO:0000256" key="3">
    <source>
        <dbReference type="ARBA" id="ARBA00022475"/>
    </source>
</evidence>
<evidence type="ECO:0000256" key="5">
    <source>
        <dbReference type="ARBA" id="ARBA00022989"/>
    </source>
</evidence>
<keyword evidence="8" id="KW-1185">Reference proteome</keyword>
<dbReference type="AlphaFoldDB" id="A0A3S1D1S3"/>
<keyword evidence="5" id="KW-1133">Transmembrane helix</keyword>
<accession>A0A3S1D1S3</accession>
<evidence type="ECO:0000256" key="1">
    <source>
        <dbReference type="ARBA" id="ARBA00004651"/>
    </source>
</evidence>
<name>A0A3S1D1S3_9BACT</name>
<comment type="caution">
    <text evidence="7">The sequence shown here is derived from an EMBL/GenBank/DDBJ whole genome shotgun (WGS) entry which is preliminary data.</text>
</comment>
<gene>
    <name evidence="7" type="primary">nrfD</name>
    <name evidence="7" type="ORF">ECE50_020215</name>
</gene>
<keyword evidence="6" id="KW-0472">Membrane</keyword>
<evidence type="ECO:0000256" key="6">
    <source>
        <dbReference type="ARBA" id="ARBA00023136"/>
    </source>
</evidence>
<dbReference type="PANTHER" id="PTHR43044">
    <property type="match status" value="1"/>
</dbReference>
<keyword evidence="3" id="KW-1003">Cell membrane</keyword>
<dbReference type="EMBL" id="RIAR02000001">
    <property type="protein sequence ID" value="NSL89180.1"/>
    <property type="molecule type" value="Genomic_DNA"/>
</dbReference>
<evidence type="ECO:0000313" key="8">
    <source>
        <dbReference type="Proteomes" id="UP000281028"/>
    </source>
</evidence>
<sequence>MSLKYESTLREPLVDGVKDYHQVTEDIISPIEGKPGKLWYVGFFISLTLLGFGAFSVFWQIYFGVGVWNLNKTIGWGWDITNFVWWVGIGHAGTLISAILLLFRQGWRTGVNRAAEAMTIFAVMCAGQFPIIHMGRVWMAFFILPYPNTRGPVWVNFNSPLLWDVFAISTYFTVSLLFWYSGLIPDFATIRDRARTKLRKLLYGVASFGWTGSTKHWQRHEALSLVLAGLSTPLVLSVHTIVSFDFATSVIPGWHTTIFPPYFVAGAIFSGFAMVQTLLIITRKILHLEEYITLGHMEAMNKVIVLTGSVVGCAYLTELFMAWYGANPYEFATFFKYRAAGPLGWSYWIMMTCNVISPQVFWFRKMRRNVMVTFVMSIIVNIGMWFERFVIICTSLYRDYLPSSWSYYRPSWPEVGFYMGTFGLFFTCYFLFAKYFPVIAVAEIKSILKVSGENFKEKMEKYEEESAEKFAHDVAHAH</sequence>
<dbReference type="RefSeq" id="WP_127039748.1">
    <property type="nucleotide sequence ID" value="NZ_JAABOK010000003.1"/>
</dbReference>
<dbReference type="Pfam" id="PF03916">
    <property type="entry name" value="NrfD"/>
    <property type="match status" value="1"/>
</dbReference>